<dbReference type="InParanoid" id="A0A1I3Z367"/>
<dbReference type="Proteomes" id="UP000199152">
    <property type="component" value="Unassembled WGS sequence"/>
</dbReference>
<evidence type="ECO:0000313" key="2">
    <source>
        <dbReference type="Proteomes" id="UP000199152"/>
    </source>
</evidence>
<keyword evidence="2" id="KW-1185">Reference proteome</keyword>
<sequence length="74" mass="8079">MNTLDTRVMRDLFEQMMAAVSARPDADHLLAALAAGRTYFLGVEAPVPALAAFIADREIIRVPLTELVPLDDVL</sequence>
<gene>
    <name evidence="1" type="ORF">SAMN04488085_101324</name>
</gene>
<protein>
    <submittedName>
        <fullName evidence="1">Uncharacterized protein</fullName>
    </submittedName>
</protein>
<dbReference type="STRING" id="504800.SAMN04488085_101324"/>
<proteinExistence type="predicted"/>
<dbReference type="RefSeq" id="WP_091320354.1">
    <property type="nucleotide sequence ID" value="NZ_FOSW01000001.1"/>
</dbReference>
<dbReference type="EMBL" id="FOSW01000001">
    <property type="protein sequence ID" value="SFK38498.1"/>
    <property type="molecule type" value="Genomic_DNA"/>
</dbReference>
<organism evidence="1 2">
    <name type="scientific">Geodermatophilus ruber</name>
    <dbReference type="NCBI Taxonomy" id="504800"/>
    <lineage>
        <taxon>Bacteria</taxon>
        <taxon>Bacillati</taxon>
        <taxon>Actinomycetota</taxon>
        <taxon>Actinomycetes</taxon>
        <taxon>Geodermatophilales</taxon>
        <taxon>Geodermatophilaceae</taxon>
        <taxon>Geodermatophilus</taxon>
    </lineage>
</organism>
<reference evidence="1 2" key="1">
    <citation type="submission" date="2016-10" db="EMBL/GenBank/DDBJ databases">
        <authorList>
            <person name="de Groot N.N."/>
        </authorList>
    </citation>
    <scope>NUCLEOTIDE SEQUENCE [LARGE SCALE GENOMIC DNA]</scope>
    <source>
        <strain evidence="1 2">DSM 45317</strain>
    </source>
</reference>
<accession>A0A1I3Z367</accession>
<dbReference type="AlphaFoldDB" id="A0A1I3Z367"/>
<name>A0A1I3Z367_9ACTN</name>
<evidence type="ECO:0000313" key="1">
    <source>
        <dbReference type="EMBL" id="SFK38498.1"/>
    </source>
</evidence>